<accession>A0A5J6WQB2</accession>
<dbReference type="AlphaFoldDB" id="A0A5J6WQB2"/>
<proteinExistence type="predicted"/>
<dbReference type="KEGG" id="asim:FE240_00110"/>
<dbReference type="Proteomes" id="UP000594034">
    <property type="component" value="Chromosome"/>
</dbReference>
<sequence>MSASVATKPSYGVILDQLRSMQHQVQTPECRHWLEQELEGYSATSPLPWYRIVPCRQRGHFIELTTGKQLTCHIGSQALSQRDLAQVQFIYAREPAAYYLCQHGPELEPWPDELLHAYQDVLIPGHFCLHAWHEPLSSLRLQLLEGLSRFMEEYPRCACTKPLQGFKAMQHRHWHF</sequence>
<reference evidence="2 3" key="1">
    <citation type="submission" date="2019-05" db="EMBL/GenBank/DDBJ databases">
        <title>OXA-830, a novel chromosomally encoded expanded-spectrum class D beta-lactamase in Aeromonas simiae.</title>
        <authorList>
            <person name="Zhou W."/>
            <person name="Chen Q."/>
        </authorList>
    </citation>
    <scope>NUCLEOTIDE SEQUENCE [LARGE SCALE GENOMIC DNA]</scope>
    <source>
        <strain evidence="2 3">A6</strain>
    </source>
</reference>
<dbReference type="Pfam" id="PF18864">
    <property type="entry name" value="AbiTii"/>
    <property type="match status" value="1"/>
</dbReference>
<dbReference type="InterPro" id="IPR041304">
    <property type="entry name" value="AbiTii"/>
</dbReference>
<name>A0A5J6WQB2_9GAMM</name>
<evidence type="ECO:0000313" key="2">
    <source>
        <dbReference type="EMBL" id="QFI53259.1"/>
    </source>
</evidence>
<dbReference type="RefSeq" id="WP_193002892.1">
    <property type="nucleotide sequence ID" value="NZ_CP040449.1"/>
</dbReference>
<keyword evidence="3" id="KW-1185">Reference proteome</keyword>
<evidence type="ECO:0000259" key="1">
    <source>
        <dbReference type="Pfam" id="PF18864"/>
    </source>
</evidence>
<feature type="domain" description="AbiTii" evidence="1">
    <location>
        <begin position="21"/>
        <end position="87"/>
    </location>
</feature>
<protein>
    <recommendedName>
        <fullName evidence="1">AbiTii domain-containing protein</fullName>
    </recommendedName>
</protein>
<evidence type="ECO:0000313" key="3">
    <source>
        <dbReference type="Proteomes" id="UP000594034"/>
    </source>
</evidence>
<gene>
    <name evidence="2" type="ORF">FE240_00110</name>
</gene>
<organism evidence="2 3">
    <name type="scientific">Aeromonas simiae</name>
    <dbReference type="NCBI Taxonomy" id="218936"/>
    <lineage>
        <taxon>Bacteria</taxon>
        <taxon>Pseudomonadati</taxon>
        <taxon>Pseudomonadota</taxon>
        <taxon>Gammaproteobacteria</taxon>
        <taxon>Aeromonadales</taxon>
        <taxon>Aeromonadaceae</taxon>
        <taxon>Aeromonas</taxon>
    </lineage>
</organism>
<dbReference type="EMBL" id="CP040449">
    <property type="protein sequence ID" value="QFI53259.1"/>
    <property type="molecule type" value="Genomic_DNA"/>
</dbReference>